<dbReference type="Proteomes" id="UP001165064">
    <property type="component" value="Unassembled WGS sequence"/>
</dbReference>
<keyword evidence="2" id="KW-1185">Reference proteome</keyword>
<sequence length="179" mass="19873">MFKFKTIHVQYREMYNNYKKKFSTEPTKSQVLNLAPPPVNFKRRQSRISHDKNFKQRDKGFNFGNFSDRQGSSDQIGNSMNKPFAHSKHFAFSKRIGSSGFGSRTANSTKEGFQGVKGGQFKRPYTSNSAAGSRGNSSGNKINSAATAHSSRTAFSNIGPRSIYTYSSVDTSDASQVNV</sequence>
<accession>A0ACB5U3E7</accession>
<comment type="caution">
    <text evidence="1">The sequence shown here is derived from an EMBL/GenBank/DDBJ whole genome shotgun (WGS) entry which is preliminary data.</text>
</comment>
<name>A0ACB5U3E7_AMBMO</name>
<gene>
    <name evidence="1" type="ORF">Amon02_001097800</name>
</gene>
<protein>
    <submittedName>
        <fullName evidence="1">Unnamed protein product</fullName>
    </submittedName>
</protein>
<reference evidence="1" key="1">
    <citation type="submission" date="2023-04" db="EMBL/GenBank/DDBJ databases">
        <title>Ambrosiozyma monospora NBRC 10751.</title>
        <authorList>
            <person name="Ichikawa N."/>
            <person name="Sato H."/>
            <person name="Tonouchi N."/>
        </authorList>
    </citation>
    <scope>NUCLEOTIDE SEQUENCE</scope>
    <source>
        <strain evidence="1">NBRC 10751</strain>
    </source>
</reference>
<organism evidence="1 2">
    <name type="scientific">Ambrosiozyma monospora</name>
    <name type="common">Yeast</name>
    <name type="synonym">Endomycopsis monosporus</name>
    <dbReference type="NCBI Taxonomy" id="43982"/>
    <lineage>
        <taxon>Eukaryota</taxon>
        <taxon>Fungi</taxon>
        <taxon>Dikarya</taxon>
        <taxon>Ascomycota</taxon>
        <taxon>Saccharomycotina</taxon>
        <taxon>Pichiomycetes</taxon>
        <taxon>Pichiales</taxon>
        <taxon>Pichiaceae</taxon>
        <taxon>Ambrosiozyma</taxon>
    </lineage>
</organism>
<evidence type="ECO:0000313" key="1">
    <source>
        <dbReference type="EMBL" id="GMF00337.1"/>
    </source>
</evidence>
<proteinExistence type="predicted"/>
<dbReference type="EMBL" id="BSXS01011363">
    <property type="protein sequence ID" value="GMF00337.1"/>
    <property type="molecule type" value="Genomic_DNA"/>
</dbReference>
<evidence type="ECO:0000313" key="2">
    <source>
        <dbReference type="Proteomes" id="UP001165064"/>
    </source>
</evidence>